<reference evidence="2" key="1">
    <citation type="submission" date="2021-06" db="EMBL/GenBank/DDBJ databases">
        <authorList>
            <person name="Kallberg Y."/>
            <person name="Tangrot J."/>
            <person name="Rosling A."/>
        </authorList>
    </citation>
    <scope>NUCLEOTIDE SEQUENCE</scope>
    <source>
        <strain evidence="2">AZ414A</strain>
    </source>
</reference>
<dbReference type="EMBL" id="CAJVPK010000030">
    <property type="protein sequence ID" value="CAG8435201.1"/>
    <property type="molecule type" value="Genomic_DNA"/>
</dbReference>
<evidence type="ECO:0000313" key="3">
    <source>
        <dbReference type="Proteomes" id="UP000789706"/>
    </source>
</evidence>
<accession>A0A9N8V592</accession>
<protein>
    <submittedName>
        <fullName evidence="2">2371_t:CDS:1</fullName>
    </submittedName>
</protein>
<sequence length="499" mass="58027">MTKAESGNDKVTFKFKIPAKLAQEQRSIYTPPFATTPDMFWQLKFHPESKEHKDYCALWLIALPNPQEKYSADLWSTRAEYSISCMGLPQEGEITIGVRFNKVQFSSERVSTPLPLSQFPSELSKAWKAELNQPEISDVQFNFSSCDGTECSTLYARSSILSERSIYFKSMFQQGKWSESKKINKNGSMGSSIGRLLSKKSWNDWSLGKFRKVEDLLEVYKKLKYPNIYNTKTSDALVSKEPLTPMKSKSEEFHHSTKNSQESSLETSLTNLPNLTSKTSSSLQNIQNNIKINNDILELSSLPKNIVQTTPLDLNVPKKYIVTVTDCHQETFKAMLRFLYTNQIDFYPSSSHRRPIDIFIIADKYLITDLRDRAKTKILKDLTPESAIEMLFSFDKWLWEDLKEVIMTYVIRKFDDVKETEIFKELFTKFEVYEKENNEDKEIKDDNNERFETDNNEETESCEYDEVTLYKLELFKELIERGEKGNNKTSETKKNDDNK</sequence>
<gene>
    <name evidence="2" type="ORF">DEBURN_LOCUS842</name>
</gene>
<dbReference type="InterPro" id="IPR011333">
    <property type="entry name" value="SKP1/BTB/POZ_sf"/>
</dbReference>
<feature type="compositionally biased region" description="Polar residues" evidence="1">
    <location>
        <begin position="258"/>
        <end position="268"/>
    </location>
</feature>
<dbReference type="SUPFAM" id="SSF54695">
    <property type="entry name" value="POZ domain"/>
    <property type="match status" value="1"/>
</dbReference>
<dbReference type="Gene3D" id="3.30.710.10">
    <property type="entry name" value="Potassium Channel Kv1.1, Chain A"/>
    <property type="match status" value="2"/>
</dbReference>
<comment type="caution">
    <text evidence="2">The sequence shown here is derived from an EMBL/GenBank/DDBJ whole genome shotgun (WGS) entry which is preliminary data.</text>
</comment>
<proteinExistence type="predicted"/>
<organism evidence="2 3">
    <name type="scientific">Diversispora eburnea</name>
    <dbReference type="NCBI Taxonomy" id="1213867"/>
    <lineage>
        <taxon>Eukaryota</taxon>
        <taxon>Fungi</taxon>
        <taxon>Fungi incertae sedis</taxon>
        <taxon>Mucoromycota</taxon>
        <taxon>Glomeromycotina</taxon>
        <taxon>Glomeromycetes</taxon>
        <taxon>Diversisporales</taxon>
        <taxon>Diversisporaceae</taxon>
        <taxon>Diversispora</taxon>
    </lineage>
</organism>
<feature type="region of interest" description="Disordered" evidence="1">
    <location>
        <begin position="247"/>
        <end position="268"/>
    </location>
</feature>
<evidence type="ECO:0000256" key="1">
    <source>
        <dbReference type="SAM" id="MobiDB-lite"/>
    </source>
</evidence>
<evidence type="ECO:0000313" key="2">
    <source>
        <dbReference type="EMBL" id="CAG8435201.1"/>
    </source>
</evidence>
<dbReference type="CDD" id="cd00121">
    <property type="entry name" value="MATH"/>
    <property type="match status" value="1"/>
</dbReference>
<dbReference type="OrthoDB" id="6359816at2759"/>
<name>A0A9N8V592_9GLOM</name>
<feature type="compositionally biased region" description="Basic and acidic residues" evidence="1">
    <location>
        <begin position="438"/>
        <end position="453"/>
    </location>
</feature>
<dbReference type="InterPro" id="IPR002083">
    <property type="entry name" value="MATH/TRAF_dom"/>
</dbReference>
<feature type="region of interest" description="Disordered" evidence="1">
    <location>
        <begin position="438"/>
        <end position="460"/>
    </location>
</feature>
<dbReference type="AlphaFoldDB" id="A0A9N8V592"/>
<dbReference type="PANTHER" id="PTHR24413">
    <property type="entry name" value="SPECKLE-TYPE POZ PROTEIN"/>
    <property type="match status" value="1"/>
</dbReference>
<keyword evidence="3" id="KW-1185">Reference proteome</keyword>
<dbReference type="Proteomes" id="UP000789706">
    <property type="component" value="Unassembled WGS sequence"/>
</dbReference>